<evidence type="ECO:0000256" key="1">
    <source>
        <dbReference type="SAM" id="MobiDB-lite"/>
    </source>
</evidence>
<organism evidence="2 3">
    <name type="scientific">Austrofundulus limnaeus</name>
    <name type="common">Annual killifish</name>
    <dbReference type="NCBI Taxonomy" id="52670"/>
    <lineage>
        <taxon>Eukaryota</taxon>
        <taxon>Metazoa</taxon>
        <taxon>Chordata</taxon>
        <taxon>Craniata</taxon>
        <taxon>Vertebrata</taxon>
        <taxon>Euteleostomi</taxon>
        <taxon>Actinopterygii</taxon>
        <taxon>Neopterygii</taxon>
        <taxon>Teleostei</taxon>
        <taxon>Neoteleostei</taxon>
        <taxon>Acanthomorphata</taxon>
        <taxon>Ovalentaria</taxon>
        <taxon>Atherinomorphae</taxon>
        <taxon>Cyprinodontiformes</taxon>
        <taxon>Rivulidae</taxon>
        <taxon>Austrofundulus</taxon>
    </lineage>
</organism>
<reference evidence="3" key="1">
    <citation type="submission" date="2025-08" db="UniProtKB">
        <authorList>
            <consortium name="RefSeq"/>
        </authorList>
    </citation>
    <scope>IDENTIFICATION</scope>
    <source>
        <strain evidence="3">Quisiro</strain>
        <tissue evidence="3">Liver</tissue>
    </source>
</reference>
<feature type="region of interest" description="Disordered" evidence="1">
    <location>
        <begin position="43"/>
        <end position="89"/>
    </location>
</feature>
<feature type="compositionally biased region" description="Basic and acidic residues" evidence="1">
    <location>
        <begin position="136"/>
        <end position="146"/>
    </location>
</feature>
<evidence type="ECO:0000313" key="2">
    <source>
        <dbReference type="Proteomes" id="UP000192220"/>
    </source>
</evidence>
<dbReference type="CTD" id="58112"/>
<keyword evidence="3" id="KW-0238">DNA-binding</keyword>
<keyword evidence="3" id="KW-0371">Homeobox</keyword>
<dbReference type="Proteomes" id="UP000192220">
    <property type="component" value="Unplaced"/>
</dbReference>
<protein>
    <submittedName>
        <fullName evidence="3">NK2 homeobox 4b</fullName>
    </submittedName>
</protein>
<dbReference type="AlphaFoldDB" id="A0A2I4C093"/>
<sequence length="146" mass="16018">MSLSPKQSRFSVSDLLGSGEDGYRRFGGMDCLGTALGTYRQQQQVSQTGIQNQQNYQNQQQPHLHHHHHHHHHHLSSSSSSSAPLGPIGTYRVAQFSGSVGFCNGGTEQSYQEPGRGGAGSAWFGGPEPRFSQSKNRSEPQNRTRT</sequence>
<feature type="region of interest" description="Disordered" evidence="1">
    <location>
        <begin position="103"/>
        <end position="146"/>
    </location>
</feature>
<feature type="compositionally biased region" description="Basic residues" evidence="1">
    <location>
        <begin position="63"/>
        <end position="75"/>
    </location>
</feature>
<dbReference type="RefSeq" id="XP_013873417.1">
    <property type="nucleotide sequence ID" value="XM_014017963.1"/>
</dbReference>
<gene>
    <name evidence="3" type="primary">nkx2.4b</name>
</gene>
<evidence type="ECO:0000313" key="3">
    <source>
        <dbReference type="RefSeq" id="XP_013873417.1"/>
    </source>
</evidence>
<name>A0A2I4C093_AUSLI</name>
<feature type="compositionally biased region" description="Low complexity" evidence="1">
    <location>
        <begin position="51"/>
        <end position="61"/>
    </location>
</feature>
<proteinExistence type="predicted"/>
<keyword evidence="2" id="KW-1185">Reference proteome</keyword>
<accession>A0A2I4C093</accession>
<dbReference type="InParanoid" id="A0A2I4C093"/>
<dbReference type="KEGG" id="alim:106524238"/>